<comment type="function">
    <text evidence="9">Part of the Sec protein translocase complex. Interacts with the SecYEG preprotein conducting channel. SecDF uses the proton motive force (PMF) to complete protein translocation after the ATP-dependent function of SecA.</text>
</comment>
<keyword evidence="2 9" id="KW-0813">Transport</keyword>
<dbReference type="InterPro" id="IPR005791">
    <property type="entry name" value="SecD"/>
</dbReference>
<dbReference type="SUPFAM" id="SSF82866">
    <property type="entry name" value="Multidrug efflux transporter AcrB transmembrane domain"/>
    <property type="match status" value="1"/>
</dbReference>
<dbReference type="InterPro" id="IPR048631">
    <property type="entry name" value="SecD_1st"/>
</dbReference>
<dbReference type="Gene3D" id="3.30.70.3220">
    <property type="match status" value="1"/>
</dbReference>
<dbReference type="PANTHER" id="PTHR30081:SF1">
    <property type="entry name" value="PROTEIN TRANSLOCASE SUBUNIT SECD"/>
    <property type="match status" value="1"/>
</dbReference>
<feature type="transmembrane region" description="Helical" evidence="9">
    <location>
        <begin position="362"/>
        <end position="386"/>
    </location>
</feature>
<evidence type="ECO:0000313" key="13">
    <source>
        <dbReference type="EMBL" id="NEW04532.1"/>
    </source>
</evidence>
<dbReference type="Pfam" id="PF21760">
    <property type="entry name" value="SecD_1st"/>
    <property type="match status" value="1"/>
</dbReference>
<reference evidence="13" key="1">
    <citation type="submission" date="2020-02" db="EMBL/GenBank/DDBJ databases">
        <authorList>
            <person name="Shen X.-R."/>
            <person name="Zhang Y.-X."/>
        </authorList>
    </citation>
    <scope>NUCLEOTIDE SEQUENCE</scope>
    <source>
        <strain evidence="13">SYP-B3998</strain>
    </source>
</reference>
<dbReference type="PRINTS" id="PR00702">
    <property type="entry name" value="ACRIFLAVINRP"/>
</dbReference>
<evidence type="ECO:0000256" key="8">
    <source>
        <dbReference type="ARBA" id="ARBA00023136"/>
    </source>
</evidence>
<evidence type="ECO:0000259" key="12">
    <source>
        <dbReference type="Pfam" id="PF22599"/>
    </source>
</evidence>
<evidence type="ECO:0000259" key="10">
    <source>
        <dbReference type="Pfam" id="PF02355"/>
    </source>
</evidence>
<dbReference type="GO" id="GO:0043952">
    <property type="term" value="P:protein transport by the Sec complex"/>
    <property type="evidence" value="ECO:0007669"/>
    <property type="project" value="UniProtKB-UniRule"/>
</dbReference>
<feature type="domain" description="Protein translocase subunit SecDF P1" evidence="11">
    <location>
        <begin position="63"/>
        <end position="120"/>
    </location>
</feature>
<dbReference type="EMBL" id="JAAIKC010000001">
    <property type="protein sequence ID" value="NEW04532.1"/>
    <property type="molecule type" value="Genomic_DNA"/>
</dbReference>
<comment type="similarity">
    <text evidence="9">Belongs to the SecD/SecF family. SecD subfamily.</text>
</comment>
<dbReference type="NCBIfam" id="TIGR00916">
    <property type="entry name" value="2A0604s01"/>
    <property type="match status" value="1"/>
</dbReference>
<feature type="transmembrane region" description="Helical" evidence="9">
    <location>
        <begin position="334"/>
        <end position="356"/>
    </location>
</feature>
<keyword evidence="3 9" id="KW-1003">Cell membrane</keyword>
<keyword evidence="6 9" id="KW-1133">Transmembrane helix</keyword>
<accession>A0A6G3ZQW8</accession>
<comment type="caution">
    <text evidence="13">The sequence shown here is derived from an EMBL/GenBank/DDBJ whole genome shotgun (WGS) entry which is preliminary data.</text>
</comment>
<feature type="transmembrane region" description="Helical" evidence="9">
    <location>
        <begin position="240"/>
        <end position="258"/>
    </location>
</feature>
<dbReference type="NCBIfam" id="TIGR01129">
    <property type="entry name" value="secD"/>
    <property type="match status" value="1"/>
</dbReference>
<dbReference type="HAMAP" id="MF_01463_B">
    <property type="entry name" value="SecD_B"/>
    <property type="match status" value="1"/>
</dbReference>
<name>A0A6G3ZQW8_9BACL</name>
<organism evidence="13">
    <name type="scientific">Paenibacillus sp. SYP-B3998</name>
    <dbReference type="NCBI Taxonomy" id="2678564"/>
    <lineage>
        <taxon>Bacteria</taxon>
        <taxon>Bacillati</taxon>
        <taxon>Bacillota</taxon>
        <taxon>Bacilli</taxon>
        <taxon>Bacillales</taxon>
        <taxon>Paenibacillaceae</taxon>
        <taxon>Paenibacillus</taxon>
    </lineage>
</organism>
<dbReference type="InterPro" id="IPR054384">
    <property type="entry name" value="SecDF_P1_head"/>
</dbReference>
<evidence type="ECO:0000256" key="1">
    <source>
        <dbReference type="ARBA" id="ARBA00004651"/>
    </source>
</evidence>
<evidence type="ECO:0000256" key="6">
    <source>
        <dbReference type="ARBA" id="ARBA00022989"/>
    </source>
</evidence>
<dbReference type="PANTHER" id="PTHR30081">
    <property type="entry name" value="PROTEIN-EXPORT MEMBRANE PROTEIN SEC"/>
    <property type="match status" value="1"/>
</dbReference>
<dbReference type="InterPro" id="IPR055344">
    <property type="entry name" value="SecD_SecF_C_bact"/>
</dbReference>
<evidence type="ECO:0000256" key="4">
    <source>
        <dbReference type="ARBA" id="ARBA00022692"/>
    </source>
</evidence>
<gene>
    <name evidence="9 13" type="primary">secD</name>
    <name evidence="13" type="ORF">GK047_00650</name>
</gene>
<comment type="subunit">
    <text evidence="9">Forms a complex with SecF. Part of the essential Sec protein translocation apparatus which comprises SecA, SecYEG and auxiliary proteins SecDF. Other proteins may also be involved.</text>
</comment>
<dbReference type="GO" id="GO:0015450">
    <property type="term" value="F:protein-transporting ATPase activity"/>
    <property type="evidence" value="ECO:0007669"/>
    <property type="project" value="InterPro"/>
</dbReference>
<comment type="caution">
    <text evidence="9">Lacks conserved residue(s) required for the propagation of feature annotation.</text>
</comment>
<dbReference type="GO" id="GO:0065002">
    <property type="term" value="P:intracellular protein transmembrane transport"/>
    <property type="evidence" value="ECO:0007669"/>
    <property type="project" value="UniProtKB-UniRule"/>
</dbReference>
<feature type="transmembrane region" description="Helical" evidence="9">
    <location>
        <begin position="263"/>
        <end position="280"/>
    </location>
</feature>
<comment type="subcellular location">
    <subcellularLocation>
        <location evidence="1 9">Cell membrane</location>
        <topology evidence="1 9">Multi-pass membrane protein</topology>
    </subcellularLocation>
</comment>
<dbReference type="InterPro" id="IPR001036">
    <property type="entry name" value="Acrflvin-R"/>
</dbReference>
<dbReference type="Gene3D" id="1.20.1640.10">
    <property type="entry name" value="Multidrug efflux transporter AcrB transmembrane domain"/>
    <property type="match status" value="1"/>
</dbReference>
<evidence type="ECO:0000256" key="5">
    <source>
        <dbReference type="ARBA" id="ARBA00022927"/>
    </source>
</evidence>
<evidence type="ECO:0000259" key="11">
    <source>
        <dbReference type="Pfam" id="PF21760"/>
    </source>
</evidence>
<dbReference type="GO" id="GO:0006605">
    <property type="term" value="P:protein targeting"/>
    <property type="evidence" value="ECO:0007669"/>
    <property type="project" value="UniProtKB-UniRule"/>
</dbReference>
<dbReference type="FunFam" id="1.20.1640.10:FF:000004">
    <property type="entry name" value="Protein translocase subunit SecD"/>
    <property type="match status" value="1"/>
</dbReference>
<evidence type="ECO:0000256" key="9">
    <source>
        <dbReference type="HAMAP-Rule" id="MF_01463"/>
    </source>
</evidence>
<keyword evidence="7 9" id="KW-0811">Translocation</keyword>
<feature type="domain" description="SecDF P1 head subdomain" evidence="12">
    <location>
        <begin position="124"/>
        <end position="216"/>
    </location>
</feature>
<keyword evidence="5 9" id="KW-0653">Protein transport</keyword>
<evidence type="ECO:0000256" key="7">
    <source>
        <dbReference type="ARBA" id="ARBA00023010"/>
    </source>
</evidence>
<dbReference type="InterPro" id="IPR022813">
    <property type="entry name" value="SecD/SecF_arch_bac"/>
</dbReference>
<dbReference type="GO" id="GO:0005886">
    <property type="term" value="C:plasma membrane"/>
    <property type="evidence" value="ECO:0007669"/>
    <property type="project" value="UniProtKB-SubCell"/>
</dbReference>
<protein>
    <recommendedName>
        <fullName evidence="9">Protein translocase subunit SecD</fullName>
    </recommendedName>
</protein>
<keyword evidence="4 9" id="KW-0812">Transmembrane</keyword>
<evidence type="ECO:0000256" key="2">
    <source>
        <dbReference type="ARBA" id="ARBA00022448"/>
    </source>
</evidence>
<proteinExistence type="inferred from homology"/>
<keyword evidence="8 9" id="KW-0472">Membrane</keyword>
<feature type="domain" description="Protein export membrane protein SecD/SecF C-terminal" evidence="10">
    <location>
        <begin position="220"/>
        <end position="386"/>
    </location>
</feature>
<dbReference type="PROSITE" id="PS51257">
    <property type="entry name" value="PROKAR_LIPOPROTEIN"/>
    <property type="match status" value="1"/>
</dbReference>
<sequence>MLDWKRVSFFFLTVIVVLGCIGATSPNLVDRIKLGLDLKGGFEILYTAEPLTAGQPLTKVTLNQAAESLAKRADSLGVAEPEVSTEGSDRIRVRLAGVKNEEEVRSLMSKPAVLTFRGPDGTVYMNGTDFVENAAKLSYDPNTKQPIVEIKLKSREKFKEVTTKLTGSTLSIYLDEELQSTASVPYPIDSDAAIINQSSVTEATKVAKLINLGAMPLKLTEKYIQRVDATLGTASLHETARAGLIASILIFLFMVFYYRAPGLVAAFTLITYVWVLLAVFDWMNATLTLPGIAALVLGAGMAVDANIITYERIREEIRSGKSILSSLKAGSKHSFRTIMDANVTNLISGIVLYYVGNGAIRGFAVITMMSIIISILTNVILSRWLLHLIIRGNLLKKPSYFGVKEADIRGL</sequence>
<dbReference type="Pfam" id="PF22599">
    <property type="entry name" value="SecDF_P1_head"/>
    <property type="match status" value="1"/>
</dbReference>
<dbReference type="Pfam" id="PF02355">
    <property type="entry name" value="SecD_SecF_C"/>
    <property type="match status" value="1"/>
</dbReference>
<feature type="transmembrane region" description="Helical" evidence="9">
    <location>
        <begin position="292"/>
        <end position="313"/>
    </location>
</feature>
<evidence type="ECO:0000256" key="3">
    <source>
        <dbReference type="ARBA" id="ARBA00022475"/>
    </source>
</evidence>
<dbReference type="AlphaFoldDB" id="A0A6G3ZQW8"/>
<dbReference type="InterPro" id="IPR048634">
    <property type="entry name" value="SecD_SecF_C"/>
</dbReference>